<dbReference type="PANTHER" id="PTHR34930:SF5">
    <property type="entry name" value="JUPITER MICROTUBULE ASSOCIATED HOMOLOG 2"/>
    <property type="match status" value="1"/>
</dbReference>
<name>A0A8C0GRY7_CHEAB</name>
<proteinExistence type="inferred from homology"/>
<evidence type="ECO:0000256" key="5">
    <source>
        <dbReference type="ARBA" id="ARBA00022553"/>
    </source>
</evidence>
<feature type="compositionally biased region" description="Low complexity" evidence="7">
    <location>
        <begin position="41"/>
        <end position="52"/>
    </location>
</feature>
<dbReference type="Ensembl" id="ENSCABT00000014572.1">
    <property type="protein sequence ID" value="ENSCABP00000013283.1"/>
    <property type="gene ID" value="ENSCABG00000009962.1"/>
</dbReference>
<reference evidence="8" key="2">
    <citation type="submission" date="2025-09" db="UniProtKB">
        <authorList>
            <consortium name="Ensembl"/>
        </authorList>
    </citation>
    <scope>IDENTIFICATION</scope>
</reference>
<feature type="compositionally biased region" description="Basic and acidic residues" evidence="7">
    <location>
        <begin position="1"/>
        <end position="11"/>
    </location>
</feature>
<feature type="compositionally biased region" description="Polar residues" evidence="7">
    <location>
        <begin position="31"/>
        <end position="40"/>
    </location>
</feature>
<dbReference type="GO" id="GO:0005634">
    <property type="term" value="C:nucleus"/>
    <property type="evidence" value="ECO:0007669"/>
    <property type="project" value="UniProtKB-SubCell"/>
</dbReference>
<sequence>MFPHPSCKESIRGQQKSSGGRILKPPGGGSSNLFGNTEEVSSSSRPHRMASSIFGAAEEPQNFPKRTYPPGENASFLRETTEEK</sequence>
<dbReference type="PANTHER" id="PTHR34930">
    <property type="entry name" value="GEO05313P1"/>
    <property type="match status" value="1"/>
</dbReference>
<keyword evidence="4" id="KW-0963">Cytoplasm</keyword>
<evidence type="ECO:0000256" key="3">
    <source>
        <dbReference type="ARBA" id="ARBA00008329"/>
    </source>
</evidence>
<evidence type="ECO:0000256" key="6">
    <source>
        <dbReference type="ARBA" id="ARBA00023242"/>
    </source>
</evidence>
<dbReference type="AlphaFoldDB" id="A0A8C0GRY7"/>
<evidence type="ECO:0000313" key="9">
    <source>
        <dbReference type="Proteomes" id="UP000694404"/>
    </source>
</evidence>
<keyword evidence="5" id="KW-0597">Phosphoprotein</keyword>
<accession>A0A8C0GRY7</accession>
<dbReference type="GO" id="GO:0005737">
    <property type="term" value="C:cytoplasm"/>
    <property type="evidence" value="ECO:0007669"/>
    <property type="project" value="UniProtKB-SubCell"/>
</dbReference>
<keyword evidence="6" id="KW-0539">Nucleus</keyword>
<dbReference type="InterPro" id="IPR033335">
    <property type="entry name" value="JUPITER"/>
</dbReference>
<reference evidence="8" key="1">
    <citation type="submission" date="2025-08" db="UniProtKB">
        <authorList>
            <consortium name="Ensembl"/>
        </authorList>
    </citation>
    <scope>IDENTIFICATION</scope>
</reference>
<evidence type="ECO:0000256" key="1">
    <source>
        <dbReference type="ARBA" id="ARBA00004123"/>
    </source>
</evidence>
<organism evidence="8 9">
    <name type="scientific">Chelonoidis abingdonii</name>
    <name type="common">Abingdon island giant tortoise</name>
    <name type="synonym">Testudo abingdonii</name>
    <dbReference type="NCBI Taxonomy" id="106734"/>
    <lineage>
        <taxon>Eukaryota</taxon>
        <taxon>Metazoa</taxon>
        <taxon>Chordata</taxon>
        <taxon>Craniata</taxon>
        <taxon>Vertebrata</taxon>
        <taxon>Euteleostomi</taxon>
        <taxon>Archelosauria</taxon>
        <taxon>Testudinata</taxon>
        <taxon>Testudines</taxon>
        <taxon>Cryptodira</taxon>
        <taxon>Durocryptodira</taxon>
        <taxon>Testudinoidea</taxon>
        <taxon>Testudinidae</taxon>
        <taxon>Chelonoidis</taxon>
    </lineage>
</organism>
<evidence type="ECO:0000256" key="2">
    <source>
        <dbReference type="ARBA" id="ARBA00004496"/>
    </source>
</evidence>
<evidence type="ECO:0000313" key="8">
    <source>
        <dbReference type="Ensembl" id="ENSCABP00000013283.1"/>
    </source>
</evidence>
<protein>
    <submittedName>
        <fullName evidence="8">Uncharacterized protein</fullName>
    </submittedName>
</protein>
<comment type="similarity">
    <text evidence="3">Belongs to the JUPITER family.</text>
</comment>
<dbReference type="Proteomes" id="UP000694404">
    <property type="component" value="Unplaced"/>
</dbReference>
<feature type="region of interest" description="Disordered" evidence="7">
    <location>
        <begin position="1"/>
        <end position="84"/>
    </location>
</feature>
<evidence type="ECO:0000256" key="7">
    <source>
        <dbReference type="SAM" id="MobiDB-lite"/>
    </source>
</evidence>
<dbReference type="GeneTree" id="ENSGT00940000167647"/>
<keyword evidence="9" id="KW-1185">Reference proteome</keyword>
<evidence type="ECO:0000256" key="4">
    <source>
        <dbReference type="ARBA" id="ARBA00022490"/>
    </source>
</evidence>
<comment type="subcellular location">
    <subcellularLocation>
        <location evidence="2">Cytoplasm</location>
    </subcellularLocation>
    <subcellularLocation>
        <location evidence="1">Nucleus</location>
    </subcellularLocation>
</comment>